<name>A0A179T460_9BACI</name>
<dbReference type="STRING" id="152268.A6K24_15885"/>
<evidence type="ECO:0000313" key="2">
    <source>
        <dbReference type="Proteomes" id="UP000078534"/>
    </source>
</evidence>
<comment type="caution">
    <text evidence="1">The sequence shown here is derived from an EMBL/GenBank/DDBJ whole genome shotgun (WGS) entry which is preliminary data.</text>
</comment>
<organism evidence="1 2">
    <name type="scientific">Metabacillus litoralis</name>
    <dbReference type="NCBI Taxonomy" id="152268"/>
    <lineage>
        <taxon>Bacteria</taxon>
        <taxon>Bacillati</taxon>
        <taxon>Bacillota</taxon>
        <taxon>Bacilli</taxon>
        <taxon>Bacillales</taxon>
        <taxon>Bacillaceae</taxon>
        <taxon>Metabacillus</taxon>
    </lineage>
</organism>
<dbReference type="Proteomes" id="UP000078534">
    <property type="component" value="Unassembled WGS sequence"/>
</dbReference>
<sequence>MLKIRQYFIILVLTFPFLVSFNSNDVNGKYIASYQSPEGIQFVSNSNEWDKTKLIDLYKTLIKNKHGEEIKLLKEVKINGGPLSSSLTKGSYHALTSTITLYQGDKYTEPSAYQETLSHEYGHHFAYHYFPSHHLPFSEWLSVRGIDVSEVRWDAFWNYEENNHAYYPQEIFADDYVLLYGATNEVEAVDVFNNEAFYLRTDHENQQFPNVLENRELRSFLEEESGIEIDEDRLLESPRLTEWNDTKASYAITEKPNVAYRLNLTFHNFETNDDTSEHFELYEITTDKNKERIDFSLDQIDQDIFSNYDYVTANLDVVDLSTSIGFETEEITLELNM</sequence>
<gene>
    <name evidence="1" type="ORF">A6K24_15885</name>
</gene>
<keyword evidence="2" id="KW-1185">Reference proteome</keyword>
<dbReference type="AlphaFoldDB" id="A0A179T460"/>
<dbReference type="RefSeq" id="WP_066327280.1">
    <property type="nucleotide sequence ID" value="NZ_LWSG01000003.1"/>
</dbReference>
<dbReference type="EMBL" id="LWSG01000003">
    <property type="protein sequence ID" value="OAS88531.1"/>
    <property type="molecule type" value="Genomic_DNA"/>
</dbReference>
<evidence type="ECO:0000313" key="1">
    <source>
        <dbReference type="EMBL" id="OAS88531.1"/>
    </source>
</evidence>
<dbReference type="OrthoDB" id="2510699at2"/>
<reference evidence="2" key="1">
    <citation type="submission" date="2016-04" db="EMBL/GenBank/DDBJ databases">
        <authorList>
            <person name="Lyu Z."/>
            <person name="Lyu W."/>
        </authorList>
    </citation>
    <scope>NUCLEOTIDE SEQUENCE [LARGE SCALE GENOMIC DNA]</scope>
    <source>
        <strain evidence="2">C44</strain>
    </source>
</reference>
<accession>A0A179T460</accession>
<proteinExistence type="predicted"/>
<protein>
    <submittedName>
        <fullName evidence="1">Uncharacterized protein</fullName>
    </submittedName>
</protein>